<dbReference type="InterPro" id="IPR013556">
    <property type="entry name" value="Flag_M-ring_C"/>
</dbReference>
<dbReference type="EMBL" id="FOYV01000001">
    <property type="protein sequence ID" value="SFR41848.1"/>
    <property type="molecule type" value="Genomic_DNA"/>
</dbReference>
<evidence type="ECO:0000313" key="17">
    <source>
        <dbReference type="EMBL" id="SFR41848.1"/>
    </source>
</evidence>
<evidence type="ECO:0000256" key="13">
    <source>
        <dbReference type="SAM" id="MobiDB-lite"/>
    </source>
</evidence>
<keyword evidence="8 14" id="KW-1133">Transmembrane helix</keyword>
<protein>
    <recommendedName>
        <fullName evidence="5 12">Flagellar M-ring protein</fullName>
    </recommendedName>
</protein>
<feature type="domain" description="Flagellar M-ring N-terminal" evidence="15">
    <location>
        <begin position="62"/>
        <end position="237"/>
    </location>
</feature>
<evidence type="ECO:0000256" key="9">
    <source>
        <dbReference type="ARBA" id="ARBA00023136"/>
    </source>
</evidence>
<dbReference type="Gene3D" id="3.30.300.30">
    <property type="match status" value="1"/>
</dbReference>
<keyword evidence="17" id="KW-0969">Cilium</keyword>
<organism evidence="17 18">
    <name type="scientific">Marinobacter gudaonensis</name>
    <dbReference type="NCBI Taxonomy" id="375760"/>
    <lineage>
        <taxon>Bacteria</taxon>
        <taxon>Pseudomonadati</taxon>
        <taxon>Pseudomonadota</taxon>
        <taxon>Gammaproteobacteria</taxon>
        <taxon>Pseudomonadales</taxon>
        <taxon>Marinobacteraceae</taxon>
        <taxon>Marinobacter</taxon>
    </lineage>
</organism>
<keyword evidence="9 14" id="KW-0472">Membrane</keyword>
<dbReference type="PANTHER" id="PTHR30046:SF0">
    <property type="entry name" value="FLAGELLAR M-RING PROTEIN"/>
    <property type="match status" value="1"/>
</dbReference>
<dbReference type="InterPro" id="IPR000067">
    <property type="entry name" value="FlgMring_FliF"/>
</dbReference>
<dbReference type="PIRSF" id="PIRSF004862">
    <property type="entry name" value="FliF"/>
    <property type="match status" value="1"/>
</dbReference>
<keyword evidence="10 12" id="KW-0975">Bacterial flagellum</keyword>
<dbReference type="InterPro" id="IPR006182">
    <property type="entry name" value="FliF_N_dom"/>
</dbReference>
<dbReference type="AlphaFoldDB" id="A0A1I6GI37"/>
<comment type="subunit">
    <text evidence="11">The basal body constitutes a major portion of the flagellar organelle and consists of four rings (L,P,S, and M) mounted on a central rod. The M ring is integral to the inner membrane of the cell and may be connected to the flagellar rod via the S ring. The S (supramembrane ring) lies just distal to the M ring. The L and P rings lie in the outer membrane and the periplasmic space, respectively.</text>
</comment>
<keyword evidence="18" id="KW-1185">Reference proteome</keyword>
<feature type="compositionally biased region" description="Low complexity" evidence="13">
    <location>
        <begin position="339"/>
        <end position="355"/>
    </location>
</feature>
<evidence type="ECO:0000256" key="5">
    <source>
        <dbReference type="ARBA" id="ARBA00017949"/>
    </source>
</evidence>
<evidence type="ECO:0000256" key="3">
    <source>
        <dbReference type="ARBA" id="ARBA00004651"/>
    </source>
</evidence>
<evidence type="ECO:0000256" key="4">
    <source>
        <dbReference type="ARBA" id="ARBA00007971"/>
    </source>
</evidence>
<keyword evidence="6" id="KW-1003">Cell membrane</keyword>
<dbReference type="NCBIfam" id="TIGR00206">
    <property type="entry name" value="fliF"/>
    <property type="match status" value="1"/>
</dbReference>
<feature type="domain" description="Flagellar M-ring C-terminal" evidence="16">
    <location>
        <begin position="271"/>
        <end position="442"/>
    </location>
</feature>
<accession>A0A1I6GI37</accession>
<keyword evidence="17" id="KW-0282">Flagellum</keyword>
<comment type="similarity">
    <text evidence="4 12">Belongs to the FliF family.</text>
</comment>
<dbReference type="GO" id="GO:0005886">
    <property type="term" value="C:plasma membrane"/>
    <property type="evidence" value="ECO:0007669"/>
    <property type="project" value="UniProtKB-SubCell"/>
</dbReference>
<proteinExistence type="inferred from homology"/>
<evidence type="ECO:0000256" key="1">
    <source>
        <dbReference type="ARBA" id="ARBA00003820"/>
    </source>
</evidence>
<dbReference type="OrthoDB" id="8554211at2"/>
<dbReference type="InterPro" id="IPR045851">
    <property type="entry name" value="AMP-bd_C_sf"/>
</dbReference>
<evidence type="ECO:0000256" key="7">
    <source>
        <dbReference type="ARBA" id="ARBA00022692"/>
    </source>
</evidence>
<evidence type="ECO:0000256" key="10">
    <source>
        <dbReference type="ARBA" id="ARBA00023143"/>
    </source>
</evidence>
<sequence>MASVPAETNASNVPAAREGDAPESRSDLFLGFNRLNLLRQIGLMVGLAASVALGLAVVLWAQEPNYQPVVGDLSSYNPQDVTSILESNGINYKMDPRTGALLVPSEQVYNARLKLAAEGVTDQKTMGYELLDQERGLGTSQFMETISYRRGLEGELARTIASMRGVRNARVHLAIPERSVFVRDAREPSASVFLEVFAGRRPEQEQISAIVNLVAGSVPMMSKDQVTVVDQNGNLLTGMESQGDADRMQDQYEYTAKVEERLTRRVASLIAPIVGDGRYRAEVSADLDFSSVEQAEELFNPEQQAVRSERELTEQRAAGAQGGIPGALSNQPPAKATVPEQAAGAEGEEGAAPQPVNVRRESTRNYEMDRTVSYVRQELGRIKRVTVALAVDDMKVVDPQTGEVSYQPWPEQELQRLSMLVRDAVGYSAARGDSVTVMNTAFAPEEAVEFEAPGFWEQPWFWDLMKQVLAGLVILVLVLGLLRPTLKSLSGGGQKERGLDTSDGGYGGLDEIEGGDELRKAMSSQDDLLLPGATDSYDRQLNALKGLIAEDPARVAQVMRQWVNVDD</sequence>
<comment type="function">
    <text evidence="1 12">The M ring may be actively involved in energy transduction.</text>
</comment>
<comment type="subcellular location">
    <subcellularLocation>
        <location evidence="2 12">Bacterial flagellum basal body</location>
    </subcellularLocation>
    <subcellularLocation>
        <location evidence="3">Cell membrane</location>
        <topology evidence="3">Multi-pass membrane protein</topology>
    </subcellularLocation>
</comment>
<feature type="region of interest" description="Disordered" evidence="13">
    <location>
        <begin position="1"/>
        <end position="23"/>
    </location>
</feature>
<feature type="region of interest" description="Disordered" evidence="13">
    <location>
        <begin position="312"/>
        <end position="357"/>
    </location>
</feature>
<evidence type="ECO:0000259" key="15">
    <source>
        <dbReference type="Pfam" id="PF01514"/>
    </source>
</evidence>
<dbReference type="PRINTS" id="PR01009">
    <property type="entry name" value="FLGMRINGFLIF"/>
</dbReference>
<dbReference type="Proteomes" id="UP000199290">
    <property type="component" value="Unassembled WGS sequence"/>
</dbReference>
<keyword evidence="7 14" id="KW-0812">Transmembrane</keyword>
<evidence type="ECO:0000256" key="6">
    <source>
        <dbReference type="ARBA" id="ARBA00022475"/>
    </source>
</evidence>
<dbReference type="InterPro" id="IPR043427">
    <property type="entry name" value="YscJ/FliF"/>
</dbReference>
<evidence type="ECO:0000256" key="12">
    <source>
        <dbReference type="PIRNR" id="PIRNR004862"/>
    </source>
</evidence>
<reference evidence="18" key="1">
    <citation type="submission" date="2016-10" db="EMBL/GenBank/DDBJ databases">
        <authorList>
            <person name="Varghese N."/>
            <person name="Submissions S."/>
        </authorList>
    </citation>
    <scope>NUCLEOTIDE SEQUENCE [LARGE SCALE GENOMIC DNA]</scope>
    <source>
        <strain evidence="18">CGMCC 1.6294</strain>
    </source>
</reference>
<feature type="transmembrane region" description="Helical" evidence="14">
    <location>
        <begin position="41"/>
        <end position="61"/>
    </location>
</feature>
<evidence type="ECO:0000313" key="18">
    <source>
        <dbReference type="Proteomes" id="UP000199290"/>
    </source>
</evidence>
<evidence type="ECO:0000256" key="14">
    <source>
        <dbReference type="SAM" id="Phobius"/>
    </source>
</evidence>
<dbReference type="PANTHER" id="PTHR30046">
    <property type="entry name" value="FLAGELLAR M-RING PROTEIN"/>
    <property type="match status" value="1"/>
</dbReference>
<evidence type="ECO:0000256" key="8">
    <source>
        <dbReference type="ARBA" id="ARBA00022989"/>
    </source>
</evidence>
<dbReference type="GO" id="GO:0003774">
    <property type="term" value="F:cytoskeletal motor activity"/>
    <property type="evidence" value="ECO:0007669"/>
    <property type="project" value="InterPro"/>
</dbReference>
<feature type="compositionally biased region" description="Polar residues" evidence="13">
    <location>
        <begin position="1"/>
        <end position="12"/>
    </location>
</feature>
<dbReference type="RefSeq" id="WP_091986403.1">
    <property type="nucleotide sequence ID" value="NZ_FOYV01000001.1"/>
</dbReference>
<keyword evidence="17" id="KW-0966">Cell projection</keyword>
<dbReference type="STRING" id="375760.SAMN04488073_0865"/>
<evidence type="ECO:0000259" key="16">
    <source>
        <dbReference type="Pfam" id="PF08345"/>
    </source>
</evidence>
<evidence type="ECO:0000256" key="2">
    <source>
        <dbReference type="ARBA" id="ARBA00004117"/>
    </source>
</evidence>
<name>A0A1I6GI37_9GAMM</name>
<evidence type="ECO:0000256" key="11">
    <source>
        <dbReference type="ARBA" id="ARBA00025936"/>
    </source>
</evidence>
<dbReference type="Pfam" id="PF01514">
    <property type="entry name" value="YscJ_FliF"/>
    <property type="match status" value="1"/>
</dbReference>
<dbReference type="Pfam" id="PF08345">
    <property type="entry name" value="YscJ_FliF_C"/>
    <property type="match status" value="1"/>
</dbReference>
<gene>
    <name evidence="17" type="ORF">SAMN04488073_0865</name>
</gene>
<dbReference type="GO" id="GO:0009431">
    <property type="term" value="C:bacterial-type flagellum basal body, MS ring"/>
    <property type="evidence" value="ECO:0007669"/>
    <property type="project" value="InterPro"/>
</dbReference>
<dbReference type="GO" id="GO:0071973">
    <property type="term" value="P:bacterial-type flagellum-dependent cell motility"/>
    <property type="evidence" value="ECO:0007669"/>
    <property type="project" value="InterPro"/>
</dbReference>